<evidence type="ECO:0000313" key="1">
    <source>
        <dbReference type="EMBL" id="TNN61183.1"/>
    </source>
</evidence>
<protein>
    <submittedName>
        <fullName evidence="1">Uncharacterized protein</fullName>
    </submittedName>
</protein>
<accession>A0A4Z2H835</accession>
<proteinExistence type="predicted"/>
<evidence type="ECO:0000313" key="2">
    <source>
        <dbReference type="Proteomes" id="UP000314294"/>
    </source>
</evidence>
<comment type="caution">
    <text evidence="1">The sequence shown here is derived from an EMBL/GenBank/DDBJ whole genome shotgun (WGS) entry which is preliminary data.</text>
</comment>
<sequence length="160" mass="18372">MRHALQSRPFDHSLFLQHRIEFKAHPTPTPPKALNLKDLLLSSVPLFTGPAQFGPPEALELHRPNQSADNITNGCKTPDLKHREQMLDPQASTSMPPLKLALQQNAHVRWRWRLETFVLNPKLTKNGLRIYQQRAVLGAGVGPRLRRMLNKWKKKKWSAN</sequence>
<name>A0A4Z2H835_9TELE</name>
<dbReference type="EMBL" id="SRLO01000320">
    <property type="protein sequence ID" value="TNN61183.1"/>
    <property type="molecule type" value="Genomic_DNA"/>
</dbReference>
<dbReference type="Proteomes" id="UP000314294">
    <property type="component" value="Unassembled WGS sequence"/>
</dbReference>
<keyword evidence="2" id="KW-1185">Reference proteome</keyword>
<dbReference type="AlphaFoldDB" id="A0A4Z2H835"/>
<organism evidence="1 2">
    <name type="scientific">Liparis tanakae</name>
    <name type="common">Tanaka's snailfish</name>
    <dbReference type="NCBI Taxonomy" id="230148"/>
    <lineage>
        <taxon>Eukaryota</taxon>
        <taxon>Metazoa</taxon>
        <taxon>Chordata</taxon>
        <taxon>Craniata</taxon>
        <taxon>Vertebrata</taxon>
        <taxon>Euteleostomi</taxon>
        <taxon>Actinopterygii</taxon>
        <taxon>Neopterygii</taxon>
        <taxon>Teleostei</taxon>
        <taxon>Neoteleostei</taxon>
        <taxon>Acanthomorphata</taxon>
        <taxon>Eupercaria</taxon>
        <taxon>Perciformes</taxon>
        <taxon>Cottioidei</taxon>
        <taxon>Cottales</taxon>
        <taxon>Liparidae</taxon>
        <taxon>Liparis</taxon>
    </lineage>
</organism>
<gene>
    <name evidence="1" type="ORF">EYF80_028568</name>
</gene>
<reference evidence="1 2" key="1">
    <citation type="submission" date="2019-03" db="EMBL/GenBank/DDBJ databases">
        <title>First draft genome of Liparis tanakae, snailfish: a comprehensive survey of snailfish specific genes.</title>
        <authorList>
            <person name="Kim W."/>
            <person name="Song I."/>
            <person name="Jeong J.-H."/>
            <person name="Kim D."/>
            <person name="Kim S."/>
            <person name="Ryu S."/>
            <person name="Song J.Y."/>
            <person name="Lee S.K."/>
        </authorList>
    </citation>
    <scope>NUCLEOTIDE SEQUENCE [LARGE SCALE GENOMIC DNA]</scope>
    <source>
        <tissue evidence="1">Muscle</tissue>
    </source>
</reference>